<evidence type="ECO:0000256" key="3">
    <source>
        <dbReference type="ARBA" id="ARBA00010271"/>
    </source>
</evidence>
<evidence type="ECO:0000256" key="6">
    <source>
        <dbReference type="ARBA" id="ARBA00022968"/>
    </source>
</evidence>
<proteinExistence type="inferred from homology"/>
<reference evidence="12" key="1">
    <citation type="submission" date="2022-11" db="UniProtKB">
        <authorList>
            <consortium name="WormBaseParasite"/>
        </authorList>
    </citation>
    <scope>IDENTIFICATION</scope>
</reference>
<evidence type="ECO:0000313" key="11">
    <source>
        <dbReference type="Proteomes" id="UP000887566"/>
    </source>
</evidence>
<dbReference type="InterPro" id="IPR029044">
    <property type="entry name" value="Nucleotide-diphossugar_trans"/>
</dbReference>
<dbReference type="WBParaSite" id="PSAMB.scaffold14599size1836.g36137.t1">
    <property type="protein sequence ID" value="PSAMB.scaffold14599size1836.g36137.t1"/>
    <property type="gene ID" value="PSAMB.scaffold14599size1836.g36137"/>
</dbReference>
<dbReference type="PANTHER" id="PTHR48261:SF3">
    <property type="entry name" value="EXOSTOSIN GLYCOSYLTRANSFERASE 1"/>
    <property type="match status" value="1"/>
</dbReference>
<dbReference type="AlphaFoldDB" id="A0A914V221"/>
<comment type="similarity">
    <text evidence="3">Belongs to the glycosyltransferase 47 family.</text>
</comment>
<evidence type="ECO:0000256" key="8">
    <source>
        <dbReference type="ARBA" id="ARBA00023157"/>
    </source>
</evidence>
<sequence length="304" mass="34466">IVLDRLEGDNGRHAAVWNDGANALLQVASFSPDLKDYPIFMSSTNDVNFTAIIFCSDSATSHMLKLVATLSTMRSCRAIVLLWVSQRTQPKLLKHRKPSAPPITIIDIPFGNRSELFVPRPEIVTTAVFTIDDRVHLNADEIEFALQSWRWFPSRLVGYMGRSHVYRNERWSYSSQPLNHYSLILPDAALFHRYYLSLYPLWLSPVAAEEAARTPECHDLLFNALLSEYTSRPPILLGNRPFPTALKANSSSVRAGCFERLLTTSWHGEPPFLKSRARLDPVLFLDNVSNFRKKFRQMEASGGA</sequence>
<evidence type="ECO:0000256" key="7">
    <source>
        <dbReference type="ARBA" id="ARBA00023136"/>
    </source>
</evidence>
<protein>
    <submittedName>
        <fullName evidence="12">Glycosyl transferase 64 domain-containing protein</fullName>
    </submittedName>
</protein>
<keyword evidence="5" id="KW-0808">Transferase</keyword>
<accession>A0A914V221</accession>
<keyword evidence="6" id="KW-0812">Transmembrane</keyword>
<feature type="domain" description="Glycosyl transferase 64" evidence="10">
    <location>
        <begin position="49"/>
        <end position="284"/>
    </location>
</feature>
<dbReference type="GO" id="GO:0016757">
    <property type="term" value="F:glycosyltransferase activity"/>
    <property type="evidence" value="ECO:0007669"/>
    <property type="project" value="UniProtKB-KW"/>
</dbReference>
<dbReference type="InterPro" id="IPR004263">
    <property type="entry name" value="Exostosin"/>
</dbReference>
<keyword evidence="8" id="KW-1015">Disulfide bond</keyword>
<dbReference type="GO" id="GO:1901135">
    <property type="term" value="P:carbohydrate derivative metabolic process"/>
    <property type="evidence" value="ECO:0007669"/>
    <property type="project" value="UniProtKB-ARBA"/>
</dbReference>
<organism evidence="11 12">
    <name type="scientific">Plectus sambesii</name>
    <dbReference type="NCBI Taxonomy" id="2011161"/>
    <lineage>
        <taxon>Eukaryota</taxon>
        <taxon>Metazoa</taxon>
        <taxon>Ecdysozoa</taxon>
        <taxon>Nematoda</taxon>
        <taxon>Chromadorea</taxon>
        <taxon>Plectida</taxon>
        <taxon>Plectina</taxon>
        <taxon>Plectoidea</taxon>
        <taxon>Plectidae</taxon>
        <taxon>Plectus</taxon>
    </lineage>
</organism>
<comment type="subcellular location">
    <subcellularLocation>
        <location evidence="1">Endoplasmic reticulum membrane</location>
        <topology evidence="1">Single-pass type II membrane protein</topology>
    </subcellularLocation>
</comment>
<dbReference type="GO" id="GO:0005789">
    <property type="term" value="C:endoplasmic reticulum membrane"/>
    <property type="evidence" value="ECO:0007669"/>
    <property type="project" value="UniProtKB-SubCell"/>
</dbReference>
<keyword evidence="4" id="KW-0328">Glycosyltransferase</keyword>
<keyword evidence="6" id="KW-0735">Signal-anchor</keyword>
<dbReference type="Proteomes" id="UP000887566">
    <property type="component" value="Unplaced"/>
</dbReference>
<comment type="pathway">
    <text evidence="2">Protein modification; protein glycosylation.</text>
</comment>
<evidence type="ECO:0000256" key="2">
    <source>
        <dbReference type="ARBA" id="ARBA00004922"/>
    </source>
</evidence>
<dbReference type="InterPro" id="IPR015338">
    <property type="entry name" value="GT64_dom"/>
</dbReference>
<evidence type="ECO:0000256" key="9">
    <source>
        <dbReference type="ARBA" id="ARBA00023180"/>
    </source>
</evidence>
<dbReference type="PANTHER" id="PTHR48261">
    <property type="entry name" value="ACETYLGLUCOSAMINYLTRANSFERASE"/>
    <property type="match status" value="1"/>
</dbReference>
<evidence type="ECO:0000256" key="5">
    <source>
        <dbReference type="ARBA" id="ARBA00022679"/>
    </source>
</evidence>
<evidence type="ECO:0000313" key="12">
    <source>
        <dbReference type="WBParaSite" id="PSAMB.scaffold14599size1836.g36137.t1"/>
    </source>
</evidence>
<keyword evidence="9" id="KW-0325">Glycoprotein</keyword>
<dbReference type="Pfam" id="PF09258">
    <property type="entry name" value="Glyco_transf_64"/>
    <property type="match status" value="1"/>
</dbReference>
<evidence type="ECO:0000256" key="4">
    <source>
        <dbReference type="ARBA" id="ARBA00022676"/>
    </source>
</evidence>
<name>A0A914V221_9BILA</name>
<keyword evidence="7" id="KW-0472">Membrane</keyword>
<evidence type="ECO:0000256" key="1">
    <source>
        <dbReference type="ARBA" id="ARBA00004648"/>
    </source>
</evidence>
<keyword evidence="11" id="KW-1185">Reference proteome</keyword>
<evidence type="ECO:0000259" key="10">
    <source>
        <dbReference type="Pfam" id="PF09258"/>
    </source>
</evidence>
<dbReference type="Gene3D" id="3.90.550.10">
    <property type="entry name" value="Spore Coat Polysaccharide Biosynthesis Protein SpsA, Chain A"/>
    <property type="match status" value="1"/>
</dbReference>